<evidence type="ECO:0000256" key="7">
    <source>
        <dbReference type="ARBA" id="ARBA00022968"/>
    </source>
</evidence>
<dbReference type="GO" id="GO:0033842">
    <property type="term" value="F:N-acetyl-beta-glucosaminyl-derivative 4-beta-N-acetylgalactosaminyltransferase activity"/>
    <property type="evidence" value="ECO:0007669"/>
    <property type="project" value="TreeGrafter"/>
</dbReference>
<evidence type="ECO:0000256" key="11">
    <source>
        <dbReference type="RuleBase" id="RU368121"/>
    </source>
</evidence>
<comment type="subcellular location">
    <subcellularLocation>
        <location evidence="1 11">Membrane</location>
        <topology evidence="1 11">Single-pass type II membrane protein</topology>
    </subcellularLocation>
</comment>
<dbReference type="EMBL" id="GECZ01010863">
    <property type="protein sequence ID" value="JAS58906.1"/>
    <property type="molecule type" value="Transcribed_RNA"/>
</dbReference>
<protein>
    <recommendedName>
        <fullName evidence="11">Beta-1,4-N-acetylgalactosaminyltransferase</fullName>
        <ecNumber evidence="11">2.4.1.-</ecNumber>
    </recommendedName>
    <alternativeName>
        <fullName evidence="11">Beta-4-GalNAcT</fullName>
    </alternativeName>
</protein>
<comment type="cofactor">
    <cofactor evidence="11">
        <name>Mn(2+)</name>
        <dbReference type="ChEBI" id="CHEBI:29035"/>
    </cofactor>
</comment>
<keyword evidence="9 11" id="KW-0472">Membrane</keyword>
<dbReference type="UniPathway" id="UPA00378"/>
<name>A0A1B6G8Z7_9HEMI</name>
<keyword evidence="6 11" id="KW-0812">Transmembrane</keyword>
<keyword evidence="7 11" id="KW-0735">Signal-anchor</keyword>
<dbReference type="CDD" id="cd00899">
    <property type="entry name" value="b4GalT"/>
    <property type="match status" value="1"/>
</dbReference>
<keyword evidence="4 11" id="KW-0328">Glycosyltransferase</keyword>
<evidence type="ECO:0000313" key="14">
    <source>
        <dbReference type="EMBL" id="JAS56351.1"/>
    </source>
</evidence>
<dbReference type="GO" id="GO:0005794">
    <property type="term" value="C:Golgi apparatus"/>
    <property type="evidence" value="ECO:0007669"/>
    <property type="project" value="TreeGrafter"/>
</dbReference>
<evidence type="ECO:0000256" key="6">
    <source>
        <dbReference type="ARBA" id="ARBA00022692"/>
    </source>
</evidence>
<comment type="function">
    <text evidence="11">Catalyzes the transfer of galactose onto proteins or lipids.</text>
</comment>
<keyword evidence="11" id="KW-0464">Manganese</keyword>
<evidence type="ECO:0000256" key="8">
    <source>
        <dbReference type="ARBA" id="ARBA00022989"/>
    </source>
</evidence>
<evidence type="ECO:0000256" key="4">
    <source>
        <dbReference type="ARBA" id="ARBA00022676"/>
    </source>
</evidence>
<dbReference type="PRINTS" id="PR02050">
    <property type="entry name" value="B14GALTRFASE"/>
</dbReference>
<accession>A0A1B6G8Z7</accession>
<dbReference type="EMBL" id="GECZ01013418">
    <property type="protein sequence ID" value="JAS56351.1"/>
    <property type="molecule type" value="Transcribed_RNA"/>
</dbReference>
<dbReference type="Gene3D" id="3.90.550.10">
    <property type="entry name" value="Spore Coat Polysaccharide Biosynthesis Protein SpsA, Chain A"/>
    <property type="match status" value="1"/>
</dbReference>
<dbReference type="GO" id="GO:0016020">
    <property type="term" value="C:membrane"/>
    <property type="evidence" value="ECO:0007669"/>
    <property type="project" value="UniProtKB-SubCell"/>
</dbReference>
<proteinExistence type="inferred from homology"/>
<evidence type="ECO:0000256" key="3">
    <source>
        <dbReference type="ARBA" id="ARBA00005735"/>
    </source>
</evidence>
<evidence type="ECO:0000256" key="1">
    <source>
        <dbReference type="ARBA" id="ARBA00004606"/>
    </source>
</evidence>
<dbReference type="PANTHER" id="PTHR19300">
    <property type="entry name" value="BETA-1,4-GALACTOSYLTRANSFERASE"/>
    <property type="match status" value="1"/>
</dbReference>
<dbReference type="GO" id="GO:0046872">
    <property type="term" value="F:metal ion binding"/>
    <property type="evidence" value="ECO:0007669"/>
    <property type="project" value="UniProtKB-UniRule"/>
</dbReference>
<dbReference type="GO" id="GO:0005975">
    <property type="term" value="P:carbohydrate metabolic process"/>
    <property type="evidence" value="ECO:0007669"/>
    <property type="project" value="InterPro"/>
</dbReference>
<feature type="transmembrane region" description="Helical" evidence="11">
    <location>
        <begin position="20"/>
        <end position="39"/>
    </location>
</feature>
<evidence type="ECO:0000313" key="15">
    <source>
        <dbReference type="EMBL" id="JAS58906.1"/>
    </source>
</evidence>
<keyword evidence="11" id="KW-0479">Metal-binding</keyword>
<sequence length="336" mass="39118">MSPELFMYKVFRKLLHSFKARLLFLFFSSCLFIVIYRYVLSLSCAKIIPLQEIPHNLVPAISNLKSVTEDKQLCDIMPMLINGTWPPPNVNINDVYLNNLAIQSNVQPGGSWKPSTCVSQHHVAIVICYRDRESQLNTFLAHMHPFLQFQQLSYQIFIIEQTHQRPFNRAKLFNVGFREAELVSPFHCYIFQDVDLLPINIHNIYGCTKLPRHLSANIDVFEYKVPYDWIFGGAVSILKSQFVSVNGFSNKFYGWGGEDDDFFNRVTRNGTTICRFEPEVSKYIMLPHKKEVPNEDRYYYLTTGGRRFESDGLNSLKYTVKKIDLKPLYTRIQVDL</sequence>
<feature type="domain" description="Galactosyltransferase C-terminal" evidence="12">
    <location>
        <begin position="212"/>
        <end position="289"/>
    </location>
</feature>
<dbReference type="GO" id="GO:0006688">
    <property type="term" value="P:glycosphingolipid biosynthetic process"/>
    <property type="evidence" value="ECO:0007669"/>
    <property type="project" value="TreeGrafter"/>
</dbReference>
<dbReference type="Pfam" id="PF13733">
    <property type="entry name" value="Glyco_transf_7N"/>
    <property type="match status" value="1"/>
</dbReference>
<gene>
    <name evidence="15" type="ORF">g.10191</name>
    <name evidence="14" type="ORF">g.10192</name>
</gene>
<keyword evidence="10 11" id="KW-0325">Glycoprotein</keyword>
<dbReference type="Pfam" id="PF02709">
    <property type="entry name" value="Glyco_transf_7C"/>
    <property type="match status" value="1"/>
</dbReference>
<evidence type="ECO:0000259" key="12">
    <source>
        <dbReference type="Pfam" id="PF02709"/>
    </source>
</evidence>
<dbReference type="InterPro" id="IPR027791">
    <property type="entry name" value="Galactosyl_T_C"/>
</dbReference>
<dbReference type="AlphaFoldDB" id="A0A1B6G8Z7"/>
<keyword evidence="8 11" id="KW-1133">Transmembrane helix</keyword>
<evidence type="ECO:0000256" key="10">
    <source>
        <dbReference type="ARBA" id="ARBA00023180"/>
    </source>
</evidence>
<evidence type="ECO:0000256" key="9">
    <source>
        <dbReference type="ARBA" id="ARBA00023136"/>
    </source>
</evidence>
<dbReference type="EC" id="2.4.1.-" evidence="11"/>
<dbReference type="InterPro" id="IPR003859">
    <property type="entry name" value="Galactosyl_T"/>
</dbReference>
<keyword evidence="5 11" id="KW-0808">Transferase</keyword>
<dbReference type="InterPro" id="IPR027995">
    <property type="entry name" value="Galactosyl_T_N"/>
</dbReference>
<reference evidence="15" key="1">
    <citation type="submission" date="2015-11" db="EMBL/GenBank/DDBJ databases">
        <title>De novo transcriptome assembly of four potential Pierce s Disease insect vectors from Arizona vineyards.</title>
        <authorList>
            <person name="Tassone E.E."/>
        </authorList>
    </citation>
    <scope>NUCLEOTIDE SEQUENCE</scope>
</reference>
<organism evidence="15">
    <name type="scientific">Cuerna arida</name>
    <dbReference type="NCBI Taxonomy" id="1464854"/>
    <lineage>
        <taxon>Eukaryota</taxon>
        <taxon>Metazoa</taxon>
        <taxon>Ecdysozoa</taxon>
        <taxon>Arthropoda</taxon>
        <taxon>Hexapoda</taxon>
        <taxon>Insecta</taxon>
        <taxon>Pterygota</taxon>
        <taxon>Neoptera</taxon>
        <taxon>Paraneoptera</taxon>
        <taxon>Hemiptera</taxon>
        <taxon>Auchenorrhyncha</taxon>
        <taxon>Membracoidea</taxon>
        <taxon>Cicadellidae</taxon>
        <taxon>Cicadellinae</taxon>
        <taxon>Proconiini</taxon>
        <taxon>Cuerna</taxon>
    </lineage>
</organism>
<dbReference type="SUPFAM" id="SSF53448">
    <property type="entry name" value="Nucleotide-diphospho-sugar transferases"/>
    <property type="match status" value="1"/>
</dbReference>
<dbReference type="PANTHER" id="PTHR19300:SF57">
    <property type="entry name" value="BETA-1,4-N-ACETYLGALACTOSAMINYLTRANSFERASE"/>
    <property type="match status" value="1"/>
</dbReference>
<evidence type="ECO:0000256" key="5">
    <source>
        <dbReference type="ARBA" id="ARBA00022679"/>
    </source>
</evidence>
<comment type="pathway">
    <text evidence="2 11">Protein modification; protein glycosylation.</text>
</comment>
<dbReference type="InterPro" id="IPR029044">
    <property type="entry name" value="Nucleotide-diphossugar_trans"/>
</dbReference>
<dbReference type="GO" id="GO:0008378">
    <property type="term" value="F:galactosyltransferase activity"/>
    <property type="evidence" value="ECO:0007669"/>
    <property type="project" value="TreeGrafter"/>
</dbReference>
<comment type="similarity">
    <text evidence="3 11">Belongs to the glycosyltransferase 7 family.</text>
</comment>
<feature type="domain" description="Galactosyltransferase N-terminal" evidence="13">
    <location>
        <begin position="103"/>
        <end position="208"/>
    </location>
</feature>
<evidence type="ECO:0000259" key="13">
    <source>
        <dbReference type="Pfam" id="PF13733"/>
    </source>
</evidence>
<evidence type="ECO:0000256" key="2">
    <source>
        <dbReference type="ARBA" id="ARBA00004922"/>
    </source>
</evidence>